<reference evidence="9 10" key="1">
    <citation type="submission" date="2017-11" db="EMBL/GenBank/DDBJ databases">
        <title>Reclassification of Bisgaard taxon 7 as Conservatibacter flavescens gen. nov., sp. nov.</title>
        <authorList>
            <person name="Christensen H."/>
        </authorList>
    </citation>
    <scope>NUCLEOTIDE SEQUENCE [LARGE SCALE GENOMIC DNA]</scope>
    <source>
        <strain evidence="9 10">7_4</strain>
    </source>
</reference>
<dbReference type="AlphaFoldDB" id="A0A2M8S2L8"/>
<dbReference type="GO" id="GO:0009279">
    <property type="term" value="C:cell outer membrane"/>
    <property type="evidence" value="ECO:0007669"/>
    <property type="project" value="UniProtKB-SubCell"/>
</dbReference>
<keyword evidence="2 7" id="KW-0813">Transport</keyword>
<gene>
    <name evidence="9" type="ORF">CVP05_06380</name>
</gene>
<dbReference type="InterPro" id="IPR036942">
    <property type="entry name" value="Beta-barrel_TonB_sf"/>
</dbReference>
<keyword evidence="4 7" id="KW-0812">Transmembrane</keyword>
<evidence type="ECO:0000256" key="6">
    <source>
        <dbReference type="ARBA" id="ARBA00023237"/>
    </source>
</evidence>
<evidence type="ECO:0000256" key="2">
    <source>
        <dbReference type="ARBA" id="ARBA00022448"/>
    </source>
</evidence>
<comment type="subcellular location">
    <subcellularLocation>
        <location evidence="1 7">Cell outer membrane</location>
        <topology evidence="1 7">Multi-pass membrane protein</topology>
    </subcellularLocation>
</comment>
<keyword evidence="3 7" id="KW-1134">Transmembrane beta strand</keyword>
<keyword evidence="5 7" id="KW-0472">Membrane</keyword>
<evidence type="ECO:0000313" key="9">
    <source>
        <dbReference type="EMBL" id="PJG85348.1"/>
    </source>
</evidence>
<keyword evidence="10" id="KW-1185">Reference proteome</keyword>
<dbReference type="InterPro" id="IPR039426">
    <property type="entry name" value="TonB-dep_rcpt-like"/>
</dbReference>
<dbReference type="SUPFAM" id="SSF56935">
    <property type="entry name" value="Porins"/>
    <property type="match status" value="1"/>
</dbReference>
<evidence type="ECO:0000256" key="4">
    <source>
        <dbReference type="ARBA" id="ARBA00022692"/>
    </source>
</evidence>
<dbReference type="RefSeq" id="WP_100288746.1">
    <property type="nucleotide sequence ID" value="NZ_PHHA01000014.1"/>
</dbReference>
<dbReference type="Proteomes" id="UP000229329">
    <property type="component" value="Unassembled WGS sequence"/>
</dbReference>
<feature type="chain" id="PRO_5014676584" evidence="8">
    <location>
        <begin position="24"/>
        <end position="862"/>
    </location>
</feature>
<evidence type="ECO:0000256" key="5">
    <source>
        <dbReference type="ARBA" id="ARBA00023136"/>
    </source>
</evidence>
<comment type="caution">
    <text evidence="9">The sequence shown here is derived from an EMBL/GenBank/DDBJ whole genome shotgun (WGS) entry which is preliminary data.</text>
</comment>
<keyword evidence="6 7" id="KW-0998">Cell outer membrane</keyword>
<evidence type="ECO:0000313" key="10">
    <source>
        <dbReference type="Proteomes" id="UP000229329"/>
    </source>
</evidence>
<sequence>MKHYQYSLVYSSLLAAFALPVYADDQVDTIGEYNAELETIIVSDTPFSQQIGTQKITEQQIQRLPSKNGGITDLLKSNPNVRFSDQGELSSNAGEIAPNEVSFHGEKYYNNNFVLDGMSNNDNINPSGNIDRQGVPIGSNPYDLPSGNSQSMWINANLLQSVEAFDSNISAKYGNFTGGVINAKLKDPAFDRQRSGRVYYRTTRSAWTTFYIDNRDENQFTRASRLDFHPVFKKQTYGLEASEKLSENFAILFNYERTQSDIDYYHSTMRYIDNPSAPVPNQQKRTNETYLLKGVYLADNGDMWRGTVIYSPHKSKVFKPNIKNGEFTSTGGGFQANLDWEHQLDWGKMTSYIGYKKTGDEIKHEEGTYHRYMATPEIDWMHSPLFYPDGTLASRGTYAAWGGYGTYFTEKEIYTLKQDFDATSFEWAGMEHKLSFGWSTEIAKAKYHRDNDNWMYFYQASPSVQCGNATECINNSQFAFSSNLYQARNVNVNDTNYALYIQDQIKWKRLEMTLGARVDHNKFLGNTSLAHRISASYDLFGDGSTQLFGGLNRYYGNSMLAFQLRKGIGSHIRYERALVNNQPNAWSMRSDFDAPTNYYMTKVKTPYSDEQVLGLSQQLWNTRWTFKWVGRHSRNQFSSDIRRIDGDTFRVLNNNGWSKNDTFTLAMAPISPYKFKYMELSWDAGLRISRTKTNNTYYDQSSTDDNAKAIYNNQLIDSITLPPADFNTPWSSFVDINLYFPTLRLNWDQRINYTRGRKFLEASQSSVACNGIYTETNYRAICGDYVGEATEYLDAETGSYLTVDWRFTYKQPTFKNQFLELTLDINNVFNRKALSRTKSTGSNARAQYKQGRNYWLGISYNW</sequence>
<evidence type="ECO:0000256" key="1">
    <source>
        <dbReference type="ARBA" id="ARBA00004571"/>
    </source>
</evidence>
<organism evidence="9 10">
    <name type="scientific">Conservatibacter flavescens</name>
    <dbReference type="NCBI Taxonomy" id="28161"/>
    <lineage>
        <taxon>Bacteria</taxon>
        <taxon>Pseudomonadati</taxon>
        <taxon>Pseudomonadota</taxon>
        <taxon>Gammaproteobacteria</taxon>
        <taxon>Pasteurellales</taxon>
        <taxon>Pasteurellaceae</taxon>
        <taxon>Conservatibacter</taxon>
    </lineage>
</organism>
<accession>A0A2M8S2L8</accession>
<dbReference type="Gene3D" id="2.40.170.20">
    <property type="entry name" value="TonB-dependent receptor, beta-barrel domain"/>
    <property type="match status" value="2"/>
</dbReference>
<evidence type="ECO:0000256" key="7">
    <source>
        <dbReference type="PROSITE-ProRule" id="PRU01360"/>
    </source>
</evidence>
<dbReference type="InterPro" id="IPR037066">
    <property type="entry name" value="Plug_dom_sf"/>
</dbReference>
<dbReference type="OrthoDB" id="9766643at2"/>
<evidence type="ECO:0000256" key="8">
    <source>
        <dbReference type="SAM" id="SignalP"/>
    </source>
</evidence>
<keyword evidence="8" id="KW-0732">Signal</keyword>
<feature type="signal peptide" evidence="8">
    <location>
        <begin position="1"/>
        <end position="23"/>
    </location>
</feature>
<proteinExistence type="inferred from homology"/>
<evidence type="ECO:0000256" key="3">
    <source>
        <dbReference type="ARBA" id="ARBA00022452"/>
    </source>
</evidence>
<protein>
    <submittedName>
        <fullName evidence="9">TonB-dependent receptor</fullName>
    </submittedName>
</protein>
<dbReference type="EMBL" id="PHHA01000014">
    <property type="protein sequence ID" value="PJG85348.1"/>
    <property type="molecule type" value="Genomic_DNA"/>
</dbReference>
<keyword evidence="9" id="KW-0675">Receptor</keyword>
<name>A0A2M8S2L8_9PAST</name>
<dbReference type="PROSITE" id="PS52016">
    <property type="entry name" value="TONB_DEPENDENT_REC_3"/>
    <property type="match status" value="1"/>
</dbReference>
<dbReference type="Gene3D" id="2.170.130.10">
    <property type="entry name" value="TonB-dependent receptor, plug domain"/>
    <property type="match status" value="1"/>
</dbReference>
<comment type="similarity">
    <text evidence="7">Belongs to the TonB-dependent receptor family.</text>
</comment>